<dbReference type="InterPro" id="IPR001212">
    <property type="entry name" value="Somatomedin_B_dom"/>
</dbReference>
<dbReference type="Gene3D" id="4.10.410.20">
    <property type="match status" value="3"/>
</dbReference>
<feature type="domain" description="SMB" evidence="19">
    <location>
        <begin position="123"/>
        <end position="165"/>
    </location>
</feature>
<evidence type="ECO:0000256" key="8">
    <source>
        <dbReference type="ARBA" id="ARBA00022723"/>
    </source>
</evidence>
<feature type="domain" description="SMB" evidence="19">
    <location>
        <begin position="71"/>
        <end position="109"/>
    </location>
</feature>
<evidence type="ECO:0000313" key="22">
    <source>
        <dbReference type="Proteomes" id="UP000838412"/>
    </source>
</evidence>
<keyword evidence="13 18" id="KW-0694">RNA-binding</keyword>
<evidence type="ECO:0000256" key="1">
    <source>
        <dbReference type="ARBA" id="ARBA00001936"/>
    </source>
</evidence>
<dbReference type="InterPro" id="IPR039787">
    <property type="entry name" value="ENDOU"/>
</dbReference>
<dbReference type="GO" id="GO:0016829">
    <property type="term" value="F:lyase activity"/>
    <property type="evidence" value="ECO:0007669"/>
    <property type="project" value="UniProtKB-KW"/>
</dbReference>
<feature type="signal peptide" evidence="18">
    <location>
        <begin position="1"/>
        <end position="23"/>
    </location>
</feature>
<dbReference type="EC" id="4.6.1.-" evidence="18"/>
<evidence type="ECO:0000256" key="12">
    <source>
        <dbReference type="ARBA" id="ARBA00022801"/>
    </source>
</evidence>
<keyword evidence="12 18" id="KW-0378">Hydrolase</keyword>
<dbReference type="InterPro" id="IPR037227">
    <property type="entry name" value="EndoU-like"/>
</dbReference>
<dbReference type="InterPro" id="IPR036024">
    <property type="entry name" value="Somatomedin_B-like_dom_sf"/>
</dbReference>
<dbReference type="CDD" id="cd21159">
    <property type="entry name" value="XendoU"/>
    <property type="match status" value="1"/>
</dbReference>
<evidence type="ECO:0000256" key="13">
    <source>
        <dbReference type="ARBA" id="ARBA00022884"/>
    </source>
</evidence>
<dbReference type="GO" id="GO:0005576">
    <property type="term" value="C:extracellular region"/>
    <property type="evidence" value="ECO:0007669"/>
    <property type="project" value="UniProtKB-SubCell"/>
</dbReference>
<evidence type="ECO:0000256" key="16">
    <source>
        <dbReference type="ARBA" id="ARBA00023239"/>
    </source>
</evidence>
<evidence type="ECO:0000256" key="7">
    <source>
        <dbReference type="ARBA" id="ARBA00022722"/>
    </source>
</evidence>
<feature type="domain" description="SMB" evidence="19">
    <location>
        <begin position="27"/>
        <end position="70"/>
    </location>
</feature>
<dbReference type="InterPro" id="IPR020436">
    <property type="entry name" value="SMB_chordata"/>
</dbReference>
<dbReference type="GO" id="GO:0006955">
    <property type="term" value="P:immune response"/>
    <property type="evidence" value="ECO:0007669"/>
    <property type="project" value="InterPro"/>
</dbReference>
<keyword evidence="16" id="KW-0456">Lyase</keyword>
<evidence type="ECO:0000256" key="11">
    <source>
        <dbReference type="ARBA" id="ARBA00022759"/>
    </source>
</evidence>
<evidence type="ECO:0000256" key="5">
    <source>
        <dbReference type="ARBA" id="ARBA00021813"/>
    </source>
</evidence>
<dbReference type="SMART" id="SM00201">
    <property type="entry name" value="SO"/>
    <property type="match status" value="3"/>
</dbReference>
<evidence type="ECO:0000259" key="19">
    <source>
        <dbReference type="PROSITE" id="PS50958"/>
    </source>
</evidence>
<dbReference type="AlphaFoldDB" id="A0A8J9ZFB9"/>
<dbReference type="Pfam" id="PF01033">
    <property type="entry name" value="Somatomedin_B"/>
    <property type="match status" value="3"/>
</dbReference>
<evidence type="ECO:0000256" key="17">
    <source>
        <dbReference type="ARBA" id="ARBA00048688"/>
    </source>
</evidence>
<dbReference type="PRINTS" id="PR00022">
    <property type="entry name" value="SOMATOMEDINB"/>
</dbReference>
<comment type="subunit">
    <text evidence="4 18">Monomer.</text>
</comment>
<evidence type="ECO:0000256" key="4">
    <source>
        <dbReference type="ARBA" id="ARBA00011245"/>
    </source>
</evidence>
<dbReference type="SUPFAM" id="SSF142877">
    <property type="entry name" value="EndoU-like"/>
    <property type="match status" value="1"/>
</dbReference>
<dbReference type="PROSITE" id="PS51959">
    <property type="entry name" value="ENDOU"/>
    <property type="match status" value="1"/>
</dbReference>
<keyword evidence="15 18" id="KW-0464">Manganese</keyword>
<feature type="domain" description="EndoU" evidence="20">
    <location>
        <begin position="182"/>
        <end position="443"/>
    </location>
</feature>
<evidence type="ECO:0000313" key="21">
    <source>
        <dbReference type="EMBL" id="CAH1252900.1"/>
    </source>
</evidence>
<evidence type="ECO:0000256" key="10">
    <source>
        <dbReference type="ARBA" id="ARBA00022737"/>
    </source>
</evidence>
<dbReference type="FunFam" id="4.10.410.20:FF:000005">
    <property type="entry name" value="Endonuclease, poly(U) specific"/>
    <property type="match status" value="2"/>
</dbReference>
<reference evidence="21" key="1">
    <citation type="submission" date="2022-01" db="EMBL/GenBank/DDBJ databases">
        <authorList>
            <person name="Braso-Vives M."/>
        </authorList>
    </citation>
    <scope>NUCLEOTIDE SEQUENCE</scope>
</reference>
<dbReference type="GO" id="GO:0046872">
    <property type="term" value="F:metal ion binding"/>
    <property type="evidence" value="ECO:0007669"/>
    <property type="project" value="UniProtKB-UniRule"/>
</dbReference>
<organism evidence="21 22">
    <name type="scientific">Branchiostoma lanceolatum</name>
    <name type="common">Common lancelet</name>
    <name type="synonym">Amphioxus lanceolatum</name>
    <dbReference type="NCBI Taxonomy" id="7740"/>
    <lineage>
        <taxon>Eukaryota</taxon>
        <taxon>Metazoa</taxon>
        <taxon>Chordata</taxon>
        <taxon>Cephalochordata</taxon>
        <taxon>Leptocardii</taxon>
        <taxon>Amphioxiformes</taxon>
        <taxon>Branchiostomatidae</taxon>
        <taxon>Branchiostoma</taxon>
    </lineage>
</organism>
<evidence type="ECO:0000256" key="6">
    <source>
        <dbReference type="ARBA" id="ARBA00022525"/>
    </source>
</evidence>
<dbReference type="PROSITE" id="PS51257">
    <property type="entry name" value="PROKAR_LIPOPROTEIN"/>
    <property type="match status" value="1"/>
</dbReference>
<evidence type="ECO:0000256" key="2">
    <source>
        <dbReference type="ARBA" id="ARBA00004613"/>
    </source>
</evidence>
<keyword evidence="8 18" id="KW-0479">Metal-binding</keyword>
<evidence type="ECO:0000256" key="18">
    <source>
        <dbReference type="RuleBase" id="RU367085"/>
    </source>
</evidence>
<dbReference type="GO" id="GO:0030247">
    <property type="term" value="F:polysaccharide binding"/>
    <property type="evidence" value="ECO:0007669"/>
    <property type="project" value="InterPro"/>
</dbReference>
<dbReference type="PROSITE" id="PS00524">
    <property type="entry name" value="SMB_1"/>
    <property type="match status" value="3"/>
</dbReference>
<sequence length="443" mass="49047">MASRQGLALLLLVLTTLSGCTMGTFRATASCVGRCGEQYNNANRCHCNDECSQYGNCCSDYNAICVLQVSCASRCGKTYDSSNTCHCNDRCQEFSNCCDDYSAFCVPTTVPPTTLPPVSSFVATMSCASRCGETYDTSNTCHCNDRCQEFNNCCDDYNAFCVPTTVPPTTLPPVPSSPLPVTSAELSSIADDLWFGDVNFATEGVDFTLNLQSYVSNTAVHTDSSSSRLFSYMNENGVLSSPTYSTFVAILNNYIAQTGNTEQVTSAESAENEAFLSEIMKTPVMAKVHDFLRWKGIVPYNEDDFKARLSEIWFGRYSRQNGKLDTSGFEHVFVGEVKNGQVTGMHSWVRFYLAEKSGVFDYSGYVYKKQPGTIGVQFRWGSVWKNLGGFFLGTSPEFDVAIYTLCFLTRPNGQCQFNMAGQQMRIITYSWLDRGRYLASAYP</sequence>
<dbReference type="PROSITE" id="PS50958">
    <property type="entry name" value="SMB_2"/>
    <property type="match status" value="3"/>
</dbReference>
<dbReference type="EMBL" id="OV696687">
    <property type="protein sequence ID" value="CAH1252900.1"/>
    <property type="molecule type" value="Genomic_DNA"/>
</dbReference>
<dbReference type="Proteomes" id="UP000838412">
    <property type="component" value="Chromosome 2"/>
</dbReference>
<dbReference type="GO" id="GO:0004521">
    <property type="term" value="F:RNA endonuclease activity"/>
    <property type="evidence" value="ECO:0007669"/>
    <property type="project" value="UniProtKB-UniRule"/>
</dbReference>
<evidence type="ECO:0000256" key="9">
    <source>
        <dbReference type="ARBA" id="ARBA00022729"/>
    </source>
</evidence>
<keyword evidence="6" id="KW-0964">Secreted</keyword>
<dbReference type="Pfam" id="PF09412">
    <property type="entry name" value="XendoU"/>
    <property type="match status" value="1"/>
</dbReference>
<keyword evidence="14" id="KW-1015">Disulfide bond</keyword>
<keyword evidence="7 18" id="KW-0540">Nuclease</keyword>
<dbReference type="GO" id="GO:0016787">
    <property type="term" value="F:hydrolase activity"/>
    <property type="evidence" value="ECO:0007669"/>
    <property type="project" value="UniProtKB-KW"/>
</dbReference>
<dbReference type="GO" id="GO:0003723">
    <property type="term" value="F:RNA binding"/>
    <property type="evidence" value="ECO:0007669"/>
    <property type="project" value="UniProtKB-UniRule"/>
</dbReference>
<keyword evidence="9 18" id="KW-0732">Signal</keyword>
<dbReference type="InterPro" id="IPR018998">
    <property type="entry name" value="EndoU_C"/>
</dbReference>
<keyword evidence="10" id="KW-0677">Repeat</keyword>
<comment type="subcellular location">
    <subcellularLocation>
        <location evidence="2">Secreted</location>
    </subcellularLocation>
</comment>
<evidence type="ECO:0000256" key="3">
    <source>
        <dbReference type="ARBA" id="ARBA00010168"/>
    </source>
</evidence>
<keyword evidence="22" id="KW-1185">Reference proteome</keyword>
<evidence type="ECO:0000256" key="15">
    <source>
        <dbReference type="ARBA" id="ARBA00023211"/>
    </source>
</evidence>
<comment type="catalytic activity">
    <reaction evidence="17">
        <text>ribonucleotidyl-uridine-RNA = a 5'-end dephospho-uridine-RNA + a 3'-end 2',3'-cyclophospho-ribonucleotide-RNA</text>
        <dbReference type="Rhea" id="RHEA:67792"/>
        <dbReference type="Rhea" id="RHEA-COMP:10464"/>
        <dbReference type="Rhea" id="RHEA-COMP:17354"/>
        <dbReference type="Rhea" id="RHEA-COMP:17356"/>
        <dbReference type="ChEBI" id="CHEBI:83064"/>
        <dbReference type="ChEBI" id="CHEBI:173117"/>
        <dbReference type="ChEBI" id="CHEBI:173224"/>
    </reaction>
    <physiologicalReaction direction="left-to-right" evidence="17">
        <dbReference type="Rhea" id="RHEA:67793"/>
    </physiologicalReaction>
</comment>
<dbReference type="PANTHER" id="PTHR12439">
    <property type="entry name" value="PLACENTAL PROTEIN 11-RELATED"/>
    <property type="match status" value="1"/>
</dbReference>
<dbReference type="OrthoDB" id="430326at2759"/>
<proteinExistence type="inferred from homology"/>
<dbReference type="SUPFAM" id="SSF90188">
    <property type="entry name" value="Somatomedin B domain"/>
    <property type="match status" value="3"/>
</dbReference>
<feature type="chain" id="PRO_5035489206" description="Uridylate-specific endoribonuclease" evidence="18">
    <location>
        <begin position="24"/>
        <end position="443"/>
    </location>
</feature>
<protein>
    <recommendedName>
        <fullName evidence="5 18">Uridylate-specific endoribonuclease</fullName>
        <ecNumber evidence="18">4.6.1.-</ecNumber>
    </recommendedName>
</protein>
<evidence type="ECO:0000256" key="14">
    <source>
        <dbReference type="ARBA" id="ARBA00023157"/>
    </source>
</evidence>
<accession>A0A8J9ZFB9</accession>
<keyword evidence="11 18" id="KW-0255">Endonuclease</keyword>
<comment type="cofactor">
    <cofactor evidence="1 18">
        <name>Mn(2+)</name>
        <dbReference type="ChEBI" id="CHEBI:29035"/>
    </cofactor>
</comment>
<comment type="similarity">
    <text evidence="3 18">Belongs to the ENDOU family.</text>
</comment>
<dbReference type="PANTHER" id="PTHR12439:SF42">
    <property type="entry name" value="ENDORIBONUCLEASE-RELATED"/>
    <property type="match status" value="1"/>
</dbReference>
<gene>
    <name evidence="21" type="primary">ENDOU</name>
    <name evidence="21" type="ORF">BLAG_LOCUS12845</name>
</gene>
<evidence type="ECO:0000259" key="20">
    <source>
        <dbReference type="PROSITE" id="PS51959"/>
    </source>
</evidence>
<dbReference type="GO" id="GO:0005044">
    <property type="term" value="F:scavenger receptor activity"/>
    <property type="evidence" value="ECO:0007669"/>
    <property type="project" value="InterPro"/>
</dbReference>
<name>A0A8J9ZFB9_BRALA</name>